<sequence length="49" mass="5387">MGRQLIVVVKPQLNISEKENGLVHSESARGNELMNILSSEGATLSLYFL</sequence>
<protein>
    <submittedName>
        <fullName evidence="1">Uncharacterized protein</fullName>
    </submittedName>
</protein>
<dbReference type="AlphaFoldDB" id="A0A1I2J193"/>
<evidence type="ECO:0000313" key="2">
    <source>
        <dbReference type="Proteomes" id="UP000183410"/>
    </source>
</evidence>
<gene>
    <name evidence="1" type="ORF">SAMN04487969_15113</name>
</gene>
<dbReference type="EMBL" id="FONN01000051">
    <property type="protein sequence ID" value="SFF48502.1"/>
    <property type="molecule type" value="Genomic_DNA"/>
</dbReference>
<dbReference type="Proteomes" id="UP000183410">
    <property type="component" value="Unassembled WGS sequence"/>
</dbReference>
<dbReference type="RefSeq" id="WP_231594462.1">
    <property type="nucleotide sequence ID" value="NZ_FONN01000051.1"/>
</dbReference>
<keyword evidence="2" id="KW-1185">Reference proteome</keyword>
<reference evidence="2" key="1">
    <citation type="submission" date="2016-10" db="EMBL/GenBank/DDBJ databases">
        <authorList>
            <person name="Varghese N."/>
            <person name="Submissions S."/>
        </authorList>
    </citation>
    <scope>NUCLEOTIDE SEQUENCE [LARGE SCALE GENOMIC DNA]</scope>
    <source>
        <strain evidence="2">CGMCC 1.10223</strain>
    </source>
</reference>
<proteinExistence type="predicted"/>
<evidence type="ECO:0000313" key="1">
    <source>
        <dbReference type="EMBL" id="SFF48502.1"/>
    </source>
</evidence>
<organism evidence="1 2">
    <name type="scientific">Paenibacillus algorifonticola</name>
    <dbReference type="NCBI Taxonomy" id="684063"/>
    <lineage>
        <taxon>Bacteria</taxon>
        <taxon>Bacillati</taxon>
        <taxon>Bacillota</taxon>
        <taxon>Bacilli</taxon>
        <taxon>Bacillales</taxon>
        <taxon>Paenibacillaceae</taxon>
        <taxon>Paenibacillus</taxon>
    </lineage>
</organism>
<name>A0A1I2J193_9BACL</name>
<accession>A0A1I2J193</accession>